<accession>A0A9J5W7F1</accession>
<dbReference type="Proteomes" id="UP000824120">
    <property type="component" value="Chromosome 12"/>
</dbReference>
<gene>
    <name evidence="1" type="ORF">H5410_061037</name>
</gene>
<sequence length="173" mass="19628">EGPLGVVTPDRRYTRRCGAALQNCSATRPLLLFIANLIFSFRDQHTGTLGEIKAVRWLSQWLRQSSGLLFFIISAAFKTQVHQFKKDVSNSATQDSIMNAHKKYQLTWARINCALNDSSCDSPLPNNLKLTILASNASLSSTKVFKCPHKKNDSIVTQWFNQLKFWNQDQHSQ</sequence>
<proteinExistence type="predicted"/>
<evidence type="ECO:0000313" key="1">
    <source>
        <dbReference type="EMBL" id="KAG5571271.1"/>
    </source>
</evidence>
<feature type="non-terminal residue" evidence="1">
    <location>
        <position position="173"/>
    </location>
</feature>
<dbReference type="AlphaFoldDB" id="A0A9J5W7F1"/>
<organism evidence="1 2">
    <name type="scientific">Solanum commersonii</name>
    <name type="common">Commerson's wild potato</name>
    <name type="synonym">Commerson's nightshade</name>
    <dbReference type="NCBI Taxonomy" id="4109"/>
    <lineage>
        <taxon>Eukaryota</taxon>
        <taxon>Viridiplantae</taxon>
        <taxon>Streptophyta</taxon>
        <taxon>Embryophyta</taxon>
        <taxon>Tracheophyta</taxon>
        <taxon>Spermatophyta</taxon>
        <taxon>Magnoliopsida</taxon>
        <taxon>eudicotyledons</taxon>
        <taxon>Gunneridae</taxon>
        <taxon>Pentapetalae</taxon>
        <taxon>asterids</taxon>
        <taxon>lamiids</taxon>
        <taxon>Solanales</taxon>
        <taxon>Solanaceae</taxon>
        <taxon>Solanoideae</taxon>
        <taxon>Solaneae</taxon>
        <taxon>Solanum</taxon>
    </lineage>
</organism>
<protein>
    <submittedName>
        <fullName evidence="1">Uncharacterized protein</fullName>
    </submittedName>
</protein>
<dbReference type="EMBL" id="JACXVP010000012">
    <property type="protein sequence ID" value="KAG5571271.1"/>
    <property type="molecule type" value="Genomic_DNA"/>
</dbReference>
<evidence type="ECO:0000313" key="2">
    <source>
        <dbReference type="Proteomes" id="UP000824120"/>
    </source>
</evidence>
<keyword evidence="2" id="KW-1185">Reference proteome</keyword>
<name>A0A9J5W7F1_SOLCO</name>
<reference evidence="1 2" key="1">
    <citation type="submission" date="2020-09" db="EMBL/GenBank/DDBJ databases">
        <title>De no assembly of potato wild relative species, Solanum commersonii.</title>
        <authorList>
            <person name="Cho K."/>
        </authorList>
    </citation>
    <scope>NUCLEOTIDE SEQUENCE [LARGE SCALE GENOMIC DNA]</scope>
    <source>
        <strain evidence="1">LZ3.2</strain>
        <tissue evidence="1">Leaf</tissue>
    </source>
</reference>
<comment type="caution">
    <text evidence="1">The sequence shown here is derived from an EMBL/GenBank/DDBJ whole genome shotgun (WGS) entry which is preliminary data.</text>
</comment>